<accession>A0A2P6Q998</accession>
<comment type="caution">
    <text evidence="1">The sequence shown here is derived from an EMBL/GenBank/DDBJ whole genome shotgun (WGS) entry which is preliminary data.</text>
</comment>
<sequence length="70" mass="8194">MSERKSHRTVVCFVDKRVSGLILLLDKTIIKGKLKVSEVFKPWLMLVQLRKWFGKGCLCCILIISCIREW</sequence>
<reference evidence="1 2" key="1">
    <citation type="journal article" date="2018" name="Nat. Genet.">
        <title>The Rosa genome provides new insights in the design of modern roses.</title>
        <authorList>
            <person name="Bendahmane M."/>
        </authorList>
    </citation>
    <scope>NUCLEOTIDE SEQUENCE [LARGE SCALE GENOMIC DNA]</scope>
    <source>
        <strain evidence="2">cv. Old Blush</strain>
    </source>
</reference>
<gene>
    <name evidence="1" type="ORF">RchiOBHm_Chr5g0028001</name>
</gene>
<name>A0A2P6Q998_ROSCH</name>
<evidence type="ECO:0000313" key="1">
    <source>
        <dbReference type="EMBL" id="PRQ30751.1"/>
    </source>
</evidence>
<organism evidence="1 2">
    <name type="scientific">Rosa chinensis</name>
    <name type="common">China rose</name>
    <dbReference type="NCBI Taxonomy" id="74649"/>
    <lineage>
        <taxon>Eukaryota</taxon>
        <taxon>Viridiplantae</taxon>
        <taxon>Streptophyta</taxon>
        <taxon>Embryophyta</taxon>
        <taxon>Tracheophyta</taxon>
        <taxon>Spermatophyta</taxon>
        <taxon>Magnoliopsida</taxon>
        <taxon>eudicotyledons</taxon>
        <taxon>Gunneridae</taxon>
        <taxon>Pentapetalae</taxon>
        <taxon>rosids</taxon>
        <taxon>fabids</taxon>
        <taxon>Rosales</taxon>
        <taxon>Rosaceae</taxon>
        <taxon>Rosoideae</taxon>
        <taxon>Rosoideae incertae sedis</taxon>
        <taxon>Rosa</taxon>
    </lineage>
</organism>
<dbReference type="Proteomes" id="UP000238479">
    <property type="component" value="Chromosome 5"/>
</dbReference>
<keyword evidence="2" id="KW-1185">Reference proteome</keyword>
<dbReference type="Gramene" id="PRQ30751">
    <property type="protein sequence ID" value="PRQ30751"/>
    <property type="gene ID" value="RchiOBHm_Chr5g0028001"/>
</dbReference>
<dbReference type="EMBL" id="PDCK01000043">
    <property type="protein sequence ID" value="PRQ30751.1"/>
    <property type="molecule type" value="Genomic_DNA"/>
</dbReference>
<protein>
    <submittedName>
        <fullName evidence="1">Uncharacterized protein</fullName>
    </submittedName>
</protein>
<evidence type="ECO:0000313" key="2">
    <source>
        <dbReference type="Proteomes" id="UP000238479"/>
    </source>
</evidence>
<proteinExistence type="predicted"/>
<dbReference type="AlphaFoldDB" id="A0A2P6Q998"/>